<dbReference type="PANTHER" id="PTHR35807">
    <property type="entry name" value="TRANSCRIPTIONAL REGULATOR REDD-RELATED"/>
    <property type="match status" value="1"/>
</dbReference>
<keyword evidence="6" id="KW-0597">Phosphoprotein</keyword>
<keyword evidence="11" id="KW-1185">Reference proteome</keyword>
<dbReference type="InterPro" id="IPR005158">
    <property type="entry name" value="BTAD"/>
</dbReference>
<dbReference type="EMBL" id="WHOC01000076">
    <property type="protein sequence ID" value="NOU87225.1"/>
    <property type="molecule type" value="Genomic_DNA"/>
</dbReference>
<dbReference type="Pfam" id="PF00072">
    <property type="entry name" value="Response_reg"/>
    <property type="match status" value="1"/>
</dbReference>
<dbReference type="PROSITE" id="PS51755">
    <property type="entry name" value="OMPR_PHOB"/>
    <property type="match status" value="1"/>
</dbReference>
<dbReference type="InterPro" id="IPR011990">
    <property type="entry name" value="TPR-like_helical_dom_sf"/>
</dbReference>
<evidence type="ECO:0000256" key="4">
    <source>
        <dbReference type="ARBA" id="ARBA00023125"/>
    </source>
</evidence>
<keyword evidence="3" id="KW-0805">Transcription regulation</keyword>
<comment type="similarity">
    <text evidence="1">Belongs to the AfsR/DnrI/RedD regulatory family.</text>
</comment>
<evidence type="ECO:0000259" key="8">
    <source>
        <dbReference type="PROSITE" id="PS50110"/>
    </source>
</evidence>
<keyword evidence="2" id="KW-0902">Two-component regulatory system</keyword>
<name>A0ABX1Z1E8_9BACL</name>
<accession>A0ABX1Z1E8</accession>
<sequence>MKIMLVDDEVLVLNQIQRMLSGYSGISVVGSFQNAREAIARMPELQPDVIFFDIHLPELSGIDAVELAQEACPGIDIVFVTAYNEYAIQAFELNAVDYLLKPLHQARLDHTIKRLMQRRLHKQEDIWSTAPSRVLCFRSLRFQHSSGSPEIPKWRTTKTQELFAYLLHHRGNIVLKETLLELLWPELDVKQATSQLYTSIYHIRQCLKQMGIDIPIRNLTIQEGYVLDTSCIRIDVDEWENGLRQASGGNLANNHSELLRLLELYEGDYFQEHGYGWAETERERLRKLWYQHSRLLARFYKKAGVLEEAIAMYERIQNADPYNEDDAFALIKLYTATGRRKEAERHYRKLDHLFSNELRIGLTNKLVDWFESIENEIAPDAMRVTKEDIEAETW</sequence>
<organism evidence="10 11">
    <name type="scientific">Paenibacillus germinis</name>
    <dbReference type="NCBI Taxonomy" id="2654979"/>
    <lineage>
        <taxon>Bacteria</taxon>
        <taxon>Bacillati</taxon>
        <taxon>Bacillota</taxon>
        <taxon>Bacilli</taxon>
        <taxon>Bacillales</taxon>
        <taxon>Paenibacillaceae</taxon>
        <taxon>Paenibacillus</taxon>
    </lineage>
</organism>
<gene>
    <name evidence="10" type="ORF">GC102_15735</name>
</gene>
<evidence type="ECO:0000256" key="7">
    <source>
        <dbReference type="PROSITE-ProRule" id="PRU01091"/>
    </source>
</evidence>
<dbReference type="Gene3D" id="1.25.40.10">
    <property type="entry name" value="Tetratricopeptide repeat domain"/>
    <property type="match status" value="1"/>
</dbReference>
<evidence type="ECO:0000256" key="5">
    <source>
        <dbReference type="ARBA" id="ARBA00023163"/>
    </source>
</evidence>
<dbReference type="SUPFAM" id="SSF48452">
    <property type="entry name" value="TPR-like"/>
    <property type="match status" value="1"/>
</dbReference>
<evidence type="ECO:0000259" key="9">
    <source>
        <dbReference type="PROSITE" id="PS51755"/>
    </source>
</evidence>
<dbReference type="SUPFAM" id="SSF46894">
    <property type="entry name" value="C-terminal effector domain of the bipartite response regulators"/>
    <property type="match status" value="1"/>
</dbReference>
<dbReference type="InterPro" id="IPR011006">
    <property type="entry name" value="CheY-like_superfamily"/>
</dbReference>
<comment type="caution">
    <text evidence="10">The sequence shown here is derived from an EMBL/GenBank/DDBJ whole genome shotgun (WGS) entry which is preliminary data.</text>
</comment>
<dbReference type="Gene3D" id="3.40.50.2300">
    <property type="match status" value="1"/>
</dbReference>
<feature type="DNA-binding region" description="OmpR/PhoB-type" evidence="7">
    <location>
        <begin position="124"/>
        <end position="229"/>
    </location>
</feature>
<evidence type="ECO:0000313" key="10">
    <source>
        <dbReference type="EMBL" id="NOU87225.1"/>
    </source>
</evidence>
<reference evidence="10 11" key="1">
    <citation type="submission" date="2019-10" db="EMBL/GenBank/DDBJ databases">
        <title>Description of Paenibacillus choica sp. nov.</title>
        <authorList>
            <person name="Carlier A."/>
            <person name="Qi S."/>
        </authorList>
    </citation>
    <scope>NUCLEOTIDE SEQUENCE [LARGE SCALE GENOMIC DNA]</scope>
    <source>
        <strain evidence="10 11">LMG 31460</strain>
    </source>
</reference>
<dbReference type="Gene3D" id="1.10.10.10">
    <property type="entry name" value="Winged helix-like DNA-binding domain superfamily/Winged helix DNA-binding domain"/>
    <property type="match status" value="1"/>
</dbReference>
<evidence type="ECO:0000256" key="1">
    <source>
        <dbReference type="ARBA" id="ARBA00005820"/>
    </source>
</evidence>
<feature type="domain" description="OmpR/PhoB-type" evidence="9">
    <location>
        <begin position="124"/>
        <end position="229"/>
    </location>
</feature>
<evidence type="ECO:0000256" key="3">
    <source>
        <dbReference type="ARBA" id="ARBA00023015"/>
    </source>
</evidence>
<dbReference type="PANTHER" id="PTHR35807:SF2">
    <property type="entry name" value="TRANSCRIPTIONAL ACTIVATOR DOMAIN"/>
    <property type="match status" value="1"/>
</dbReference>
<dbReference type="InterPro" id="IPR051677">
    <property type="entry name" value="AfsR-DnrI-RedD_regulator"/>
</dbReference>
<dbReference type="Pfam" id="PF00486">
    <property type="entry name" value="Trans_reg_C"/>
    <property type="match status" value="1"/>
</dbReference>
<dbReference type="RefSeq" id="WP_171690413.1">
    <property type="nucleotide sequence ID" value="NZ_WHOC01000076.1"/>
</dbReference>
<dbReference type="InterPro" id="IPR016032">
    <property type="entry name" value="Sig_transdc_resp-reg_C-effctor"/>
</dbReference>
<evidence type="ECO:0000256" key="6">
    <source>
        <dbReference type="PROSITE-ProRule" id="PRU00169"/>
    </source>
</evidence>
<dbReference type="SUPFAM" id="SSF52172">
    <property type="entry name" value="CheY-like"/>
    <property type="match status" value="1"/>
</dbReference>
<dbReference type="InterPro" id="IPR036388">
    <property type="entry name" value="WH-like_DNA-bd_sf"/>
</dbReference>
<proteinExistence type="inferred from homology"/>
<feature type="modified residue" description="4-aspartylphosphate" evidence="6">
    <location>
        <position position="53"/>
    </location>
</feature>
<keyword evidence="4 7" id="KW-0238">DNA-binding</keyword>
<dbReference type="InterPro" id="IPR001867">
    <property type="entry name" value="OmpR/PhoB-type_DNA-bd"/>
</dbReference>
<dbReference type="InterPro" id="IPR001789">
    <property type="entry name" value="Sig_transdc_resp-reg_receiver"/>
</dbReference>
<keyword evidence="5" id="KW-0804">Transcription</keyword>
<evidence type="ECO:0000256" key="2">
    <source>
        <dbReference type="ARBA" id="ARBA00023012"/>
    </source>
</evidence>
<evidence type="ECO:0000313" key="11">
    <source>
        <dbReference type="Proteomes" id="UP000658690"/>
    </source>
</evidence>
<protein>
    <submittedName>
        <fullName evidence="10">Response regulator</fullName>
    </submittedName>
</protein>
<dbReference type="PROSITE" id="PS50110">
    <property type="entry name" value="RESPONSE_REGULATORY"/>
    <property type="match status" value="1"/>
</dbReference>
<feature type="domain" description="Response regulatory" evidence="8">
    <location>
        <begin position="2"/>
        <end position="116"/>
    </location>
</feature>
<dbReference type="SMART" id="SM00448">
    <property type="entry name" value="REC"/>
    <property type="match status" value="1"/>
</dbReference>
<dbReference type="Pfam" id="PF03704">
    <property type="entry name" value="BTAD"/>
    <property type="match status" value="1"/>
</dbReference>
<dbReference type="SMART" id="SM01043">
    <property type="entry name" value="BTAD"/>
    <property type="match status" value="1"/>
</dbReference>
<dbReference type="Proteomes" id="UP000658690">
    <property type="component" value="Unassembled WGS sequence"/>
</dbReference>